<dbReference type="Proteomes" id="UP000029391">
    <property type="component" value="Unassembled WGS sequence"/>
</dbReference>
<reference evidence="1 2" key="1">
    <citation type="submission" date="2013-09" db="EMBL/GenBank/DDBJ databases">
        <title>Genome sequencing of Arenimonas composti.</title>
        <authorList>
            <person name="Chen F."/>
            <person name="Wang G."/>
        </authorList>
    </citation>
    <scope>NUCLEOTIDE SEQUENCE [LARGE SCALE GENOMIC DNA]</scope>
    <source>
        <strain evidence="1 2">TR7-09</strain>
    </source>
</reference>
<keyword evidence="2" id="KW-1185">Reference proteome</keyword>
<comment type="caution">
    <text evidence="1">The sequence shown here is derived from an EMBL/GenBank/DDBJ whole genome shotgun (WGS) entry which is preliminary data.</text>
</comment>
<dbReference type="EMBL" id="AWXU01000063">
    <property type="protein sequence ID" value="KFN47717.1"/>
    <property type="molecule type" value="Genomic_DNA"/>
</dbReference>
<dbReference type="InterPro" id="IPR021382">
    <property type="entry name" value="DUF3014"/>
</dbReference>
<dbReference type="RefSeq" id="WP_026816416.1">
    <property type="nucleotide sequence ID" value="NZ_AUFF01000002.1"/>
</dbReference>
<dbReference type="AlphaFoldDB" id="A0A091B876"/>
<dbReference type="STRING" id="1121013.GCA_000426365_01001"/>
<accession>A0A091B876</accession>
<proteinExistence type="predicted"/>
<organism evidence="1 2">
    <name type="scientific">Arenimonas composti TR7-09 = DSM 18010</name>
    <dbReference type="NCBI Taxonomy" id="1121013"/>
    <lineage>
        <taxon>Bacteria</taxon>
        <taxon>Pseudomonadati</taxon>
        <taxon>Pseudomonadota</taxon>
        <taxon>Gammaproteobacteria</taxon>
        <taxon>Lysobacterales</taxon>
        <taxon>Lysobacteraceae</taxon>
        <taxon>Arenimonas</taxon>
    </lineage>
</organism>
<dbReference type="Pfam" id="PF11219">
    <property type="entry name" value="DUF3014"/>
    <property type="match status" value="1"/>
</dbReference>
<evidence type="ECO:0000313" key="1">
    <source>
        <dbReference type="EMBL" id="KFN47717.1"/>
    </source>
</evidence>
<evidence type="ECO:0000313" key="2">
    <source>
        <dbReference type="Proteomes" id="UP000029391"/>
    </source>
</evidence>
<evidence type="ECO:0008006" key="3">
    <source>
        <dbReference type="Google" id="ProtNLM"/>
    </source>
</evidence>
<sequence length="275" mass="30072">MASRNPGPWIALLAAAVAGGALWFFWPRTAPAPAPVAEAPPVAATPTPMPEPPAPTYPVEQIPVDPILPAIELPALEASDAGFLDALAGVFAQSRDYLVGEFVIPRLVATIDNLPKRSLTRQIYVARPATGELHIADADGRQWLDAGNAARYDGAVEAFMRSDSRQLVSLYVQWYPLFERAWRELGESDRRFNDRLVEVVDHLLAAPEISGPIELRRDPNRPRWIYADPEREAASVGHKALLRLGPDHAARVKAKLREVRALLAGTPLQEPGNAL</sequence>
<dbReference type="eggNOG" id="COG1711">
    <property type="taxonomic scope" value="Bacteria"/>
</dbReference>
<protein>
    <recommendedName>
        <fullName evidence="3">DUF3014 domain-containing protein</fullName>
    </recommendedName>
</protein>
<dbReference type="OrthoDB" id="5502479at2"/>
<gene>
    <name evidence="1" type="ORF">P873_14530</name>
</gene>
<name>A0A091B876_9GAMM</name>